<gene>
    <name evidence="4" type="ORF">HMPREF9134_01523</name>
</gene>
<sequence>MDLKEMLAHRRAIRVYDKTKHIDTERVADCLRLAQLAPTSSNMQLWECYHITDTKTLEALHRACLQQTSVTTAQELVVFVVRPDYVKRRATANLTFQEQNIREHFPKEKQEKYLKQWDMYYKKAIPFLYGRFFGLLGLLRKGLTQIASPFRPVPRQLSEADGDVILHKSCALVAETFMLAMSEIGYDTCPLEGFDSWRVKRALHLPFSAQISMIVSCGIRDEATELGERFRIPFEEQYFRI</sequence>
<dbReference type="AlphaFoldDB" id="L1N9Y9"/>
<dbReference type="PANTHER" id="PTHR43673:SF10">
    <property type="entry name" value="NADH DEHYDROGENASE_NAD(P)H NITROREDUCTASE XCC3605-RELATED"/>
    <property type="match status" value="1"/>
</dbReference>
<dbReference type="EMBL" id="AMEQ01000040">
    <property type="protein sequence ID" value="EKY00193.1"/>
    <property type="molecule type" value="Genomic_DNA"/>
</dbReference>
<dbReference type="eggNOG" id="COG0778">
    <property type="taxonomic scope" value="Bacteria"/>
</dbReference>
<evidence type="ECO:0000313" key="4">
    <source>
        <dbReference type="EMBL" id="EKY00193.1"/>
    </source>
</evidence>
<dbReference type="PANTHER" id="PTHR43673">
    <property type="entry name" value="NAD(P)H NITROREDUCTASE YDGI-RELATED"/>
    <property type="match status" value="1"/>
</dbReference>
<keyword evidence="2" id="KW-0560">Oxidoreductase</keyword>
<evidence type="ECO:0000259" key="3">
    <source>
        <dbReference type="Pfam" id="PF00881"/>
    </source>
</evidence>
<evidence type="ECO:0000256" key="2">
    <source>
        <dbReference type="ARBA" id="ARBA00023002"/>
    </source>
</evidence>
<organism evidence="4 5">
    <name type="scientific">Porphyromonas catoniae F0037</name>
    <dbReference type="NCBI Taxonomy" id="1127696"/>
    <lineage>
        <taxon>Bacteria</taxon>
        <taxon>Pseudomonadati</taxon>
        <taxon>Bacteroidota</taxon>
        <taxon>Bacteroidia</taxon>
        <taxon>Bacteroidales</taxon>
        <taxon>Porphyromonadaceae</taxon>
        <taxon>Porphyromonas</taxon>
    </lineage>
</organism>
<protein>
    <submittedName>
        <fullName evidence="4">Nitroreductase family protein</fullName>
    </submittedName>
</protein>
<comment type="caution">
    <text evidence="4">The sequence shown here is derived from an EMBL/GenBank/DDBJ whole genome shotgun (WGS) entry which is preliminary data.</text>
</comment>
<name>L1N9Y9_9PORP</name>
<reference evidence="4 5" key="1">
    <citation type="submission" date="2012-05" db="EMBL/GenBank/DDBJ databases">
        <authorList>
            <person name="Weinstock G."/>
            <person name="Sodergren E."/>
            <person name="Lobos E.A."/>
            <person name="Fulton L."/>
            <person name="Fulton R."/>
            <person name="Courtney L."/>
            <person name="Fronick C."/>
            <person name="O'Laughlin M."/>
            <person name="Godfrey J."/>
            <person name="Wilson R.M."/>
            <person name="Miner T."/>
            <person name="Farmer C."/>
            <person name="Delehaunty K."/>
            <person name="Cordes M."/>
            <person name="Minx P."/>
            <person name="Tomlinson C."/>
            <person name="Chen J."/>
            <person name="Wollam A."/>
            <person name="Pepin K.H."/>
            <person name="Bhonagiri V."/>
            <person name="Zhang X."/>
            <person name="Suruliraj S."/>
            <person name="Warren W."/>
            <person name="Mitreva M."/>
            <person name="Mardis E.R."/>
            <person name="Wilson R.K."/>
        </authorList>
    </citation>
    <scope>NUCLEOTIDE SEQUENCE [LARGE SCALE GENOMIC DNA]</scope>
    <source>
        <strain evidence="4 5">F0037</strain>
    </source>
</reference>
<dbReference type="Pfam" id="PF00881">
    <property type="entry name" value="Nitroreductase"/>
    <property type="match status" value="1"/>
</dbReference>
<accession>L1N9Y9</accession>
<dbReference type="Gene3D" id="3.40.109.10">
    <property type="entry name" value="NADH Oxidase"/>
    <property type="match status" value="1"/>
</dbReference>
<comment type="similarity">
    <text evidence="1">Belongs to the nitroreductase family.</text>
</comment>
<dbReference type="InterPro" id="IPR000415">
    <property type="entry name" value="Nitroreductase-like"/>
</dbReference>
<dbReference type="InterPro" id="IPR029479">
    <property type="entry name" value="Nitroreductase"/>
</dbReference>
<dbReference type="Proteomes" id="UP000010408">
    <property type="component" value="Unassembled WGS sequence"/>
</dbReference>
<dbReference type="PATRIC" id="fig|1127696.3.peg.1375"/>
<dbReference type="HOGENOM" id="CLU_070764_4_3_10"/>
<evidence type="ECO:0000313" key="5">
    <source>
        <dbReference type="Proteomes" id="UP000010408"/>
    </source>
</evidence>
<feature type="domain" description="Nitroreductase" evidence="3">
    <location>
        <begin position="8"/>
        <end position="218"/>
    </location>
</feature>
<evidence type="ECO:0000256" key="1">
    <source>
        <dbReference type="ARBA" id="ARBA00007118"/>
    </source>
</evidence>
<dbReference type="RefSeq" id="WP_005467635.1">
    <property type="nucleotide sequence ID" value="NZ_KB291032.1"/>
</dbReference>
<proteinExistence type="inferred from homology"/>
<dbReference type="GO" id="GO:0016491">
    <property type="term" value="F:oxidoreductase activity"/>
    <property type="evidence" value="ECO:0007669"/>
    <property type="project" value="UniProtKB-KW"/>
</dbReference>
<dbReference type="SUPFAM" id="SSF55469">
    <property type="entry name" value="FMN-dependent nitroreductase-like"/>
    <property type="match status" value="1"/>
</dbReference>